<proteinExistence type="predicted"/>
<accession>A0A379YIX9</accession>
<dbReference type="EMBL" id="UGYB01000003">
    <property type="protein sequence ID" value="SUI45731.1"/>
    <property type="molecule type" value="Genomic_DNA"/>
</dbReference>
<keyword evidence="1" id="KW-0812">Transmembrane</keyword>
<dbReference type="AlphaFoldDB" id="A0A379YIX9"/>
<organism evidence="2 3">
    <name type="scientific">Salmonella enterica subsp. indica</name>
    <dbReference type="NCBI Taxonomy" id="59207"/>
    <lineage>
        <taxon>Bacteria</taxon>
        <taxon>Pseudomonadati</taxon>
        <taxon>Pseudomonadota</taxon>
        <taxon>Gammaproteobacteria</taxon>
        <taxon>Enterobacterales</taxon>
        <taxon>Enterobacteriaceae</taxon>
        <taxon>Salmonella</taxon>
    </lineage>
</organism>
<dbReference type="Pfam" id="PF19455">
    <property type="entry name" value="DUF5993"/>
    <property type="match status" value="1"/>
</dbReference>
<keyword evidence="1" id="KW-0472">Membrane</keyword>
<reference evidence="2 3" key="1">
    <citation type="submission" date="2018-06" db="EMBL/GenBank/DDBJ databases">
        <authorList>
            <consortium name="Pathogen Informatics"/>
            <person name="Doyle S."/>
        </authorList>
    </citation>
    <scope>NUCLEOTIDE SEQUENCE [LARGE SCALE GENOMIC DNA]</scope>
    <source>
        <strain evidence="2 3">NCTC12420</strain>
    </source>
</reference>
<dbReference type="Proteomes" id="UP000254220">
    <property type="component" value="Unassembled WGS sequence"/>
</dbReference>
<keyword evidence="1" id="KW-1133">Transmembrane helix</keyword>
<dbReference type="InterPro" id="IPR046035">
    <property type="entry name" value="DUF5993"/>
</dbReference>
<evidence type="ECO:0000256" key="1">
    <source>
        <dbReference type="SAM" id="Phobius"/>
    </source>
</evidence>
<name>A0A379YIX9_SALER</name>
<evidence type="ECO:0000313" key="3">
    <source>
        <dbReference type="Proteomes" id="UP000254220"/>
    </source>
</evidence>
<evidence type="ECO:0000313" key="2">
    <source>
        <dbReference type="EMBL" id="SUI45731.1"/>
    </source>
</evidence>
<feature type="transmembrane region" description="Helical" evidence="1">
    <location>
        <begin position="26"/>
        <end position="45"/>
    </location>
</feature>
<gene>
    <name evidence="2" type="ORF">NCTC12420_04989</name>
</gene>
<sequence length="57" mass="6369">MFMFLPFLIALSVAMGAMNGKDKVSYILWGVLLIITVLSFVHHVTRLLTLSFLRSGV</sequence>
<protein>
    <submittedName>
        <fullName evidence="2">Membrane protein</fullName>
    </submittedName>
</protein>